<accession>A0A4V2YF34</accession>
<keyword evidence="1" id="KW-0732">Signal</keyword>
<evidence type="ECO:0008006" key="4">
    <source>
        <dbReference type="Google" id="ProtNLM"/>
    </source>
</evidence>
<evidence type="ECO:0000313" key="3">
    <source>
        <dbReference type="Proteomes" id="UP000294543"/>
    </source>
</evidence>
<dbReference type="RefSeq" id="WP_132508693.1">
    <property type="nucleotide sequence ID" value="NZ_SMKP01000033.1"/>
</dbReference>
<organism evidence="2 3">
    <name type="scientific">Nonomuraea diastatica</name>
    <dbReference type="NCBI Taxonomy" id="1848329"/>
    <lineage>
        <taxon>Bacteria</taxon>
        <taxon>Bacillati</taxon>
        <taxon>Actinomycetota</taxon>
        <taxon>Actinomycetes</taxon>
        <taxon>Streptosporangiales</taxon>
        <taxon>Streptosporangiaceae</taxon>
        <taxon>Nonomuraea</taxon>
    </lineage>
</organism>
<dbReference type="Proteomes" id="UP000294543">
    <property type="component" value="Unassembled WGS sequence"/>
</dbReference>
<dbReference type="AlphaFoldDB" id="A0A4V2YF34"/>
<proteinExistence type="predicted"/>
<evidence type="ECO:0000256" key="1">
    <source>
        <dbReference type="SAM" id="SignalP"/>
    </source>
</evidence>
<sequence>MRAKLRRVTVIGLAALTFAGFGGFTPPAAQAAARKTITFHCGAGGFVGQIKVNYQGTWNGRSVVTFMWYRITPANERRKHNIKVVDYGKRGSTGPVVDIDNGLSYGNDWNPLRYSAYERTRGKVRIEFVFDRKGPDPRCKQTV</sequence>
<name>A0A4V2YF34_9ACTN</name>
<reference evidence="2 3" key="1">
    <citation type="submission" date="2019-03" db="EMBL/GenBank/DDBJ databases">
        <title>Draft genome sequences of novel Actinobacteria.</title>
        <authorList>
            <person name="Sahin N."/>
            <person name="Ay H."/>
            <person name="Saygin H."/>
        </authorList>
    </citation>
    <scope>NUCLEOTIDE SEQUENCE [LARGE SCALE GENOMIC DNA]</scope>
    <source>
        <strain evidence="2 3">KC712</strain>
    </source>
</reference>
<dbReference type="OrthoDB" id="5023890at2"/>
<keyword evidence="3" id="KW-1185">Reference proteome</keyword>
<feature type="signal peptide" evidence="1">
    <location>
        <begin position="1"/>
        <end position="31"/>
    </location>
</feature>
<dbReference type="EMBL" id="SMKP01000033">
    <property type="protein sequence ID" value="TDD21617.1"/>
    <property type="molecule type" value="Genomic_DNA"/>
</dbReference>
<protein>
    <recommendedName>
        <fullName evidence="4">Secreted protein</fullName>
    </recommendedName>
</protein>
<gene>
    <name evidence="2" type="ORF">E1294_14390</name>
</gene>
<evidence type="ECO:0000313" key="2">
    <source>
        <dbReference type="EMBL" id="TDD21617.1"/>
    </source>
</evidence>
<comment type="caution">
    <text evidence="2">The sequence shown here is derived from an EMBL/GenBank/DDBJ whole genome shotgun (WGS) entry which is preliminary data.</text>
</comment>
<feature type="chain" id="PRO_5020183992" description="Secreted protein" evidence="1">
    <location>
        <begin position="32"/>
        <end position="143"/>
    </location>
</feature>